<dbReference type="Gene3D" id="3.40.50.2300">
    <property type="match status" value="1"/>
</dbReference>
<evidence type="ECO:0000256" key="1">
    <source>
        <dbReference type="ARBA" id="ARBA00000085"/>
    </source>
</evidence>
<dbReference type="SMART" id="SM01079">
    <property type="entry name" value="CHASE"/>
    <property type="match status" value="1"/>
</dbReference>
<dbReference type="Pfam" id="PF00512">
    <property type="entry name" value="HisKA"/>
    <property type="match status" value="1"/>
</dbReference>
<dbReference type="InterPro" id="IPR036890">
    <property type="entry name" value="HATPase_C_sf"/>
</dbReference>
<feature type="domain" description="Response regulatory" evidence="13">
    <location>
        <begin position="800"/>
        <end position="916"/>
    </location>
</feature>
<dbReference type="OrthoDB" id="9810730at2"/>
<dbReference type="PROSITE" id="PS51257">
    <property type="entry name" value="PROKAR_LIPOPROTEIN"/>
    <property type="match status" value="1"/>
</dbReference>
<evidence type="ECO:0000313" key="16">
    <source>
        <dbReference type="Proteomes" id="UP000194841"/>
    </source>
</evidence>
<dbReference type="InterPro" id="IPR003594">
    <property type="entry name" value="HATPase_dom"/>
</dbReference>
<dbReference type="SMART" id="SM00387">
    <property type="entry name" value="HATPase_c"/>
    <property type="match status" value="1"/>
</dbReference>
<protein>
    <recommendedName>
        <fullName evidence="3">histidine kinase</fullName>
        <ecNumber evidence="3">2.7.13.3</ecNumber>
    </recommendedName>
</protein>
<evidence type="ECO:0000256" key="11">
    <source>
        <dbReference type="SAM" id="Phobius"/>
    </source>
</evidence>
<proteinExistence type="predicted"/>
<dbReference type="PROSITE" id="PS50110">
    <property type="entry name" value="RESPONSE_REGULATORY"/>
    <property type="match status" value="1"/>
</dbReference>
<feature type="domain" description="Histidine kinase" evidence="12">
    <location>
        <begin position="560"/>
        <end position="781"/>
    </location>
</feature>
<evidence type="ECO:0000256" key="6">
    <source>
        <dbReference type="ARBA" id="ARBA00022692"/>
    </source>
</evidence>
<dbReference type="EMBL" id="MWPV01000007">
    <property type="protein sequence ID" value="OUL56174.1"/>
    <property type="molecule type" value="Genomic_DNA"/>
</dbReference>
<keyword evidence="4" id="KW-1003">Cell membrane</keyword>
<comment type="caution">
    <text evidence="15">The sequence shown here is derived from an EMBL/GenBank/DDBJ whole genome shotgun (WGS) entry which is preliminary data.</text>
</comment>
<keyword evidence="8" id="KW-0902">Two-component regulatory system</keyword>
<comment type="catalytic activity">
    <reaction evidence="1">
        <text>ATP + protein L-histidine = ADP + protein N-phospho-L-histidine.</text>
        <dbReference type="EC" id="2.7.13.3"/>
    </reaction>
</comment>
<dbReference type="PANTHER" id="PTHR45339:SF1">
    <property type="entry name" value="HYBRID SIGNAL TRANSDUCTION HISTIDINE KINASE J"/>
    <property type="match status" value="1"/>
</dbReference>
<dbReference type="Gene3D" id="1.10.287.130">
    <property type="match status" value="1"/>
</dbReference>
<evidence type="ECO:0000313" key="15">
    <source>
        <dbReference type="EMBL" id="OUL56174.1"/>
    </source>
</evidence>
<organism evidence="15 16">
    <name type="scientific">Pseudoalteromonas ulvae</name>
    <dbReference type="NCBI Taxonomy" id="107327"/>
    <lineage>
        <taxon>Bacteria</taxon>
        <taxon>Pseudomonadati</taxon>
        <taxon>Pseudomonadota</taxon>
        <taxon>Gammaproteobacteria</taxon>
        <taxon>Alteromonadales</taxon>
        <taxon>Pseudoalteromonadaceae</taxon>
        <taxon>Pseudoalteromonas</taxon>
    </lineage>
</organism>
<dbReference type="Pfam" id="PF03924">
    <property type="entry name" value="CHASE"/>
    <property type="match status" value="1"/>
</dbReference>
<evidence type="ECO:0000256" key="7">
    <source>
        <dbReference type="ARBA" id="ARBA00022989"/>
    </source>
</evidence>
<evidence type="ECO:0000256" key="4">
    <source>
        <dbReference type="ARBA" id="ARBA00022475"/>
    </source>
</evidence>
<dbReference type="FunFam" id="3.30.565.10:FF:000010">
    <property type="entry name" value="Sensor histidine kinase RcsC"/>
    <property type="match status" value="1"/>
</dbReference>
<feature type="transmembrane region" description="Helical" evidence="11">
    <location>
        <begin position="16"/>
        <end position="36"/>
    </location>
</feature>
<dbReference type="CDD" id="cd00082">
    <property type="entry name" value="HisKA"/>
    <property type="match status" value="1"/>
</dbReference>
<dbReference type="InterPro" id="IPR011006">
    <property type="entry name" value="CheY-like_superfamily"/>
</dbReference>
<dbReference type="SMART" id="SM00448">
    <property type="entry name" value="REC"/>
    <property type="match status" value="1"/>
</dbReference>
<dbReference type="InterPro" id="IPR004358">
    <property type="entry name" value="Sig_transdc_His_kin-like_C"/>
</dbReference>
<dbReference type="SUPFAM" id="SSF52172">
    <property type="entry name" value="CheY-like"/>
    <property type="match status" value="1"/>
</dbReference>
<dbReference type="CDD" id="cd16922">
    <property type="entry name" value="HATPase_EvgS-ArcB-TorS-like"/>
    <property type="match status" value="1"/>
</dbReference>
<keyword evidence="7 11" id="KW-1133">Transmembrane helix</keyword>
<feature type="domain" description="CHASE" evidence="14">
    <location>
        <begin position="330"/>
        <end position="426"/>
    </location>
</feature>
<dbReference type="InterPro" id="IPR003661">
    <property type="entry name" value="HisK_dim/P_dom"/>
</dbReference>
<dbReference type="EC" id="2.7.13.3" evidence="3"/>
<dbReference type="SUPFAM" id="SSF47384">
    <property type="entry name" value="Homodimeric domain of signal transducing histidine kinase"/>
    <property type="match status" value="1"/>
</dbReference>
<reference evidence="15 16" key="1">
    <citation type="submission" date="2017-02" db="EMBL/GenBank/DDBJ databases">
        <title>Pseudoalteromonas ulvae TC14 Genome.</title>
        <authorList>
            <person name="Molmeret M."/>
        </authorList>
    </citation>
    <scope>NUCLEOTIDE SEQUENCE [LARGE SCALE GENOMIC DNA]</scope>
    <source>
        <strain evidence="15">TC14</strain>
    </source>
</reference>
<dbReference type="InterPro" id="IPR001789">
    <property type="entry name" value="Sig_transdc_resp-reg_receiver"/>
</dbReference>
<evidence type="ECO:0000256" key="10">
    <source>
        <dbReference type="PROSITE-ProRule" id="PRU00169"/>
    </source>
</evidence>
<dbReference type="Pfam" id="PF00072">
    <property type="entry name" value="Response_reg"/>
    <property type="match status" value="1"/>
</dbReference>
<feature type="transmembrane region" description="Helical" evidence="11">
    <location>
        <begin position="500"/>
        <end position="521"/>
    </location>
</feature>
<dbReference type="PROSITE" id="PS50839">
    <property type="entry name" value="CHASE"/>
    <property type="match status" value="1"/>
</dbReference>
<dbReference type="AlphaFoldDB" id="A0A2C9ZZI4"/>
<evidence type="ECO:0000256" key="2">
    <source>
        <dbReference type="ARBA" id="ARBA00004651"/>
    </source>
</evidence>
<dbReference type="GO" id="GO:0005886">
    <property type="term" value="C:plasma membrane"/>
    <property type="evidence" value="ECO:0007669"/>
    <property type="project" value="UniProtKB-SubCell"/>
</dbReference>
<gene>
    <name evidence="15" type="ORF">B1199_18860</name>
</gene>
<keyword evidence="6 11" id="KW-0812">Transmembrane</keyword>
<sequence>MEQTLPKLKLSPLQHALLYACLMLGYLYSGSFFSGLSAQSQVVLIWLPAGIALFGVYLWSWRFLPAIFLASATFNLTAQDHLQLSLLLTPLGAEVGLIALGASLQAAVGGVILRRYIGDPLICTSSLKILLFIFVIGIGVNLISANIGVYALSTFNSNYSNEHHWLNVLNWWLGDSLGVLLATPVLFALYHLGFLPKGNKKSHWLIVATVSIALFSVTFTTVIFHKNSELNSLKLSQRETKVIENAIYRQLNNSLVHIHSLASFIQNTPNLTTDKFDSYVAQLIADEPSIKAMSWNTINDKDSLLNLQARLFEHYQRPISIQGTPLSKSDPYIVVEMISPLLGNEKALGFNVNSNPKRNTVLTQAEKANTPQATSIIQLVQSDYPEAGFLLFSPVYQLTRNATNKKQLIGYATGVFLVKELLSKAITPYQEDMFHLELYEPGTNRAFYDSFDELQKTNVQNLQLLGKENVTSLTFNFSGQTWLMNLQPKNDYLAHHPNDLSILLICFQVLIVAFIMLLILLMNNRQTILNHLVSVRTKDLKREKQLSEQANKAKSRFLANMSHEIRTPLNAVIGFSQLAKQTKDTDTIVDYIDKIALSSSSLLNIVNDILDISKIESDKLQLENIPFDLLGILQRVDAMFSPLVQNKGLQWNLNNSLPQPTWYLGDPVRIEQILINLCSNAIKFTQSGSVTLTAQVLSQSSTEHTLSLAVIDTGVGIKPEIAKTLFSAFTQADDSTSRRFGGTGLGLAISKELSLLMGGDVTLTSDEGLGSTFTFRVTLTTTAPQATSQVEPDIDLSNIRILVAEDNPINQIVIQEMLRTLNIEAVLTKDGQEAIDTLQQQHFDLILMDCQMPALDGYEATKQIRTLPEFQHIPIIALTADVMPEDKAHALDVGFNFHLAKPLDIKKLKLCLSQFKL</sequence>
<evidence type="ECO:0000259" key="12">
    <source>
        <dbReference type="PROSITE" id="PS50109"/>
    </source>
</evidence>
<dbReference type="Pfam" id="PF05231">
    <property type="entry name" value="MASE1"/>
    <property type="match status" value="1"/>
</dbReference>
<dbReference type="Gene3D" id="3.30.565.10">
    <property type="entry name" value="Histidine kinase-like ATPase, C-terminal domain"/>
    <property type="match status" value="1"/>
</dbReference>
<dbReference type="InterPro" id="IPR036097">
    <property type="entry name" value="HisK_dim/P_sf"/>
</dbReference>
<dbReference type="InterPro" id="IPR007895">
    <property type="entry name" value="MASE1"/>
</dbReference>
<feature type="transmembrane region" description="Helical" evidence="11">
    <location>
        <begin position="43"/>
        <end position="61"/>
    </location>
</feature>
<dbReference type="PRINTS" id="PR00344">
    <property type="entry name" value="BCTRLSENSOR"/>
</dbReference>
<dbReference type="CDD" id="cd17546">
    <property type="entry name" value="REC_hyHK_CKI1_RcsC-like"/>
    <property type="match status" value="1"/>
</dbReference>
<dbReference type="InterPro" id="IPR006189">
    <property type="entry name" value="CHASE_dom"/>
</dbReference>
<dbReference type="Pfam" id="PF02518">
    <property type="entry name" value="HATPase_c"/>
    <property type="match status" value="1"/>
</dbReference>
<keyword evidence="16" id="KW-1185">Reference proteome</keyword>
<evidence type="ECO:0000256" key="8">
    <source>
        <dbReference type="ARBA" id="ARBA00023012"/>
    </source>
</evidence>
<dbReference type="SUPFAM" id="SSF55874">
    <property type="entry name" value="ATPase domain of HSP90 chaperone/DNA topoisomerase II/histidine kinase"/>
    <property type="match status" value="1"/>
</dbReference>
<evidence type="ECO:0000259" key="13">
    <source>
        <dbReference type="PROSITE" id="PS50110"/>
    </source>
</evidence>
<dbReference type="SMART" id="SM00388">
    <property type="entry name" value="HisKA"/>
    <property type="match status" value="1"/>
</dbReference>
<dbReference type="InterPro" id="IPR042240">
    <property type="entry name" value="CHASE_sf"/>
</dbReference>
<dbReference type="PANTHER" id="PTHR45339">
    <property type="entry name" value="HYBRID SIGNAL TRANSDUCTION HISTIDINE KINASE J"/>
    <property type="match status" value="1"/>
</dbReference>
<keyword evidence="5 10" id="KW-0597">Phosphoprotein</keyword>
<dbReference type="Proteomes" id="UP000194841">
    <property type="component" value="Unassembled WGS sequence"/>
</dbReference>
<dbReference type="InterPro" id="IPR005467">
    <property type="entry name" value="His_kinase_dom"/>
</dbReference>
<dbReference type="Gene3D" id="3.30.450.350">
    <property type="entry name" value="CHASE domain"/>
    <property type="match status" value="1"/>
</dbReference>
<evidence type="ECO:0000259" key="14">
    <source>
        <dbReference type="PROSITE" id="PS50839"/>
    </source>
</evidence>
<feature type="transmembrane region" description="Helical" evidence="11">
    <location>
        <begin position="204"/>
        <end position="224"/>
    </location>
</feature>
<evidence type="ECO:0000256" key="9">
    <source>
        <dbReference type="ARBA" id="ARBA00023136"/>
    </source>
</evidence>
<evidence type="ECO:0000256" key="3">
    <source>
        <dbReference type="ARBA" id="ARBA00012438"/>
    </source>
</evidence>
<keyword evidence="9 11" id="KW-0472">Membrane</keyword>
<dbReference type="PROSITE" id="PS50109">
    <property type="entry name" value="HIS_KIN"/>
    <property type="match status" value="1"/>
</dbReference>
<comment type="subcellular location">
    <subcellularLocation>
        <location evidence="2">Cell membrane</location>
        <topology evidence="2">Multi-pass membrane protein</topology>
    </subcellularLocation>
</comment>
<name>A0A2C9ZZI4_PSEDV</name>
<feature type="transmembrane region" description="Helical" evidence="11">
    <location>
        <begin position="129"/>
        <end position="151"/>
    </location>
</feature>
<feature type="transmembrane region" description="Helical" evidence="11">
    <location>
        <begin position="95"/>
        <end position="117"/>
    </location>
</feature>
<accession>A0A2C9ZZI4</accession>
<feature type="modified residue" description="4-aspartylphosphate" evidence="10">
    <location>
        <position position="849"/>
    </location>
</feature>
<dbReference type="GO" id="GO:0000155">
    <property type="term" value="F:phosphorelay sensor kinase activity"/>
    <property type="evidence" value="ECO:0007669"/>
    <property type="project" value="InterPro"/>
</dbReference>
<evidence type="ECO:0000256" key="5">
    <source>
        <dbReference type="ARBA" id="ARBA00022553"/>
    </source>
</evidence>
<feature type="transmembrane region" description="Helical" evidence="11">
    <location>
        <begin position="171"/>
        <end position="192"/>
    </location>
</feature>